<protein>
    <submittedName>
        <fullName evidence="1">Uncharacterized protein</fullName>
    </submittedName>
</protein>
<feature type="non-terminal residue" evidence="1">
    <location>
        <position position="247"/>
    </location>
</feature>
<comment type="caution">
    <text evidence="1">The sequence shown here is derived from an EMBL/GenBank/DDBJ whole genome shotgun (WGS) entry which is preliminary data.</text>
</comment>
<dbReference type="VEuPathDB" id="FungiDB:FUN_006871"/>
<gene>
    <name evidence="1" type="ORF">RhiirA4_432705</name>
</gene>
<proteinExistence type="predicted"/>
<dbReference type="AlphaFoldDB" id="A0A2I1HV46"/>
<organism evidence="1 2">
    <name type="scientific">Rhizophagus irregularis</name>
    <dbReference type="NCBI Taxonomy" id="588596"/>
    <lineage>
        <taxon>Eukaryota</taxon>
        <taxon>Fungi</taxon>
        <taxon>Fungi incertae sedis</taxon>
        <taxon>Mucoromycota</taxon>
        <taxon>Glomeromycotina</taxon>
        <taxon>Glomeromycetes</taxon>
        <taxon>Glomerales</taxon>
        <taxon>Glomeraceae</taxon>
        <taxon>Rhizophagus</taxon>
    </lineage>
</organism>
<dbReference type="EMBL" id="LLXI01007847">
    <property type="protein sequence ID" value="PKY62726.1"/>
    <property type="molecule type" value="Genomic_DNA"/>
</dbReference>
<accession>A0A2I1HV46</accession>
<reference evidence="1 2" key="1">
    <citation type="submission" date="2015-10" db="EMBL/GenBank/DDBJ databases">
        <title>Genome analyses suggest a sexual origin of heterokaryosis in a supposedly ancient asexual fungus.</title>
        <authorList>
            <person name="Ropars J."/>
            <person name="Sedzielewska K."/>
            <person name="Noel J."/>
            <person name="Charron P."/>
            <person name="Farinelli L."/>
            <person name="Marton T."/>
            <person name="Kruger M."/>
            <person name="Pelin A."/>
            <person name="Brachmann A."/>
            <person name="Corradi N."/>
        </authorList>
    </citation>
    <scope>NUCLEOTIDE SEQUENCE [LARGE SCALE GENOMIC DNA]</scope>
    <source>
        <strain evidence="1 2">A4</strain>
    </source>
</reference>
<dbReference type="VEuPathDB" id="FungiDB:RhiirFUN_024414"/>
<keyword evidence="2" id="KW-1185">Reference proteome</keyword>
<sequence length="247" mass="28173">MLGVIHSIQTKQLELHNYVHTMNIYPNELVIFVCMLRDQAKLIHQLGSIQIDLTFKRVKGNINEFEINSYNTEHKLILSYARVYTNVTTAEGYQQLFTELFNVIKNLTGQAVKFRHIDGNGIGCIIGDLDPAQAKGLGLFLQSKDTHKDWETHLQYILNHVLSILNAPSIGELEKIFYTLEQLEESKIKEWIRYYRQPYVLASLNLNASKIDPEIWASSANNTNVAEAAHALANREGKHLKLLTAII</sequence>
<name>A0A2I1HV46_9GLOM</name>
<dbReference type="Proteomes" id="UP000234323">
    <property type="component" value="Unassembled WGS sequence"/>
</dbReference>
<evidence type="ECO:0000313" key="2">
    <source>
        <dbReference type="Proteomes" id="UP000234323"/>
    </source>
</evidence>
<evidence type="ECO:0000313" key="1">
    <source>
        <dbReference type="EMBL" id="PKY62726.1"/>
    </source>
</evidence>
<dbReference type="VEuPathDB" id="FungiDB:RhiirA1_477198"/>